<reference evidence="9" key="1">
    <citation type="submission" date="2019-09" db="EMBL/GenBank/DDBJ databases">
        <title>Characterisation of the sponge microbiome using genome-centric metagenomics.</title>
        <authorList>
            <person name="Engelberts J.P."/>
            <person name="Robbins S.J."/>
            <person name="De Goeij J.M."/>
            <person name="Aranda M."/>
            <person name="Bell S.C."/>
            <person name="Webster N.S."/>
        </authorList>
    </citation>
    <scope>NUCLEOTIDE SEQUENCE</scope>
    <source>
        <strain evidence="9">SB0664_bin_27</strain>
    </source>
</reference>
<proteinExistence type="inferred from homology"/>
<dbReference type="GO" id="GO:0005886">
    <property type="term" value="C:plasma membrane"/>
    <property type="evidence" value="ECO:0007669"/>
    <property type="project" value="UniProtKB-SubCell"/>
</dbReference>
<dbReference type="InterPro" id="IPR000515">
    <property type="entry name" value="MetI-like"/>
</dbReference>
<evidence type="ECO:0000259" key="8">
    <source>
        <dbReference type="PROSITE" id="PS50928"/>
    </source>
</evidence>
<dbReference type="InterPro" id="IPR035906">
    <property type="entry name" value="MetI-like_sf"/>
</dbReference>
<comment type="caution">
    <text evidence="9">The sequence shown here is derived from an EMBL/GenBank/DDBJ whole genome shotgun (WGS) entry which is preliminary data.</text>
</comment>
<comment type="similarity">
    <text evidence="7">Belongs to the binding-protein-dependent transport system permease family.</text>
</comment>
<feature type="transmembrane region" description="Helical" evidence="7">
    <location>
        <begin position="9"/>
        <end position="29"/>
    </location>
</feature>
<feature type="transmembrane region" description="Helical" evidence="7">
    <location>
        <begin position="194"/>
        <end position="213"/>
    </location>
</feature>
<evidence type="ECO:0000256" key="6">
    <source>
        <dbReference type="ARBA" id="ARBA00023136"/>
    </source>
</evidence>
<dbReference type="Pfam" id="PF19300">
    <property type="entry name" value="BPD_transp_1_N"/>
    <property type="match status" value="1"/>
</dbReference>
<evidence type="ECO:0000256" key="4">
    <source>
        <dbReference type="ARBA" id="ARBA00022692"/>
    </source>
</evidence>
<evidence type="ECO:0000256" key="3">
    <source>
        <dbReference type="ARBA" id="ARBA00022475"/>
    </source>
</evidence>
<evidence type="ECO:0000256" key="7">
    <source>
        <dbReference type="RuleBase" id="RU363032"/>
    </source>
</evidence>
<keyword evidence="3" id="KW-1003">Cell membrane</keyword>
<comment type="subcellular location">
    <subcellularLocation>
        <location evidence="1 7">Cell membrane</location>
        <topology evidence="1 7">Multi-pass membrane protein</topology>
    </subcellularLocation>
</comment>
<feature type="transmembrane region" description="Helical" evidence="7">
    <location>
        <begin position="137"/>
        <end position="165"/>
    </location>
</feature>
<organism evidence="9">
    <name type="scientific">Caldilineaceae bacterium SB0664_bin_27</name>
    <dbReference type="NCBI Taxonomy" id="2605260"/>
    <lineage>
        <taxon>Bacteria</taxon>
        <taxon>Bacillati</taxon>
        <taxon>Chloroflexota</taxon>
        <taxon>Caldilineae</taxon>
        <taxon>Caldilineales</taxon>
        <taxon>Caldilineaceae</taxon>
    </lineage>
</organism>
<keyword evidence="2 7" id="KW-0813">Transport</keyword>
<keyword evidence="4 7" id="KW-0812">Transmembrane</keyword>
<keyword evidence="6 7" id="KW-0472">Membrane</keyword>
<feature type="transmembrane region" description="Helical" evidence="7">
    <location>
        <begin position="252"/>
        <end position="274"/>
    </location>
</feature>
<dbReference type="CDD" id="cd06261">
    <property type="entry name" value="TM_PBP2"/>
    <property type="match status" value="1"/>
</dbReference>
<evidence type="ECO:0000256" key="1">
    <source>
        <dbReference type="ARBA" id="ARBA00004651"/>
    </source>
</evidence>
<accession>A0A6B0YXC4</accession>
<evidence type="ECO:0000313" key="9">
    <source>
        <dbReference type="EMBL" id="MXY94048.1"/>
    </source>
</evidence>
<dbReference type="PROSITE" id="PS50928">
    <property type="entry name" value="ABC_TM1"/>
    <property type="match status" value="1"/>
</dbReference>
<protein>
    <submittedName>
        <fullName evidence="9">ABC transporter permease</fullName>
    </submittedName>
</protein>
<dbReference type="PANTHER" id="PTHR30465">
    <property type="entry name" value="INNER MEMBRANE ABC TRANSPORTER"/>
    <property type="match status" value="1"/>
</dbReference>
<keyword evidence="5 7" id="KW-1133">Transmembrane helix</keyword>
<dbReference type="Gene3D" id="1.10.3720.10">
    <property type="entry name" value="MetI-like"/>
    <property type="match status" value="1"/>
</dbReference>
<feature type="transmembrane region" description="Helical" evidence="7">
    <location>
        <begin position="294"/>
        <end position="320"/>
    </location>
</feature>
<dbReference type="InterPro" id="IPR045621">
    <property type="entry name" value="BPD_transp_1_N"/>
</dbReference>
<evidence type="ECO:0000256" key="2">
    <source>
        <dbReference type="ARBA" id="ARBA00022448"/>
    </source>
</evidence>
<sequence>MQGFIVPRFLYMLVTMFFVSIVGFVIINLPPGSYLDVYREQLEAQGTTTTASQLETIVNQYGLDQPIYVQYWKWVSGFVQGDFGRSFAYNKDVSELIWERLILTMLISITTLIVTWLIAIPIGIYSATHQYQASDHFFTTVGMIGLSIPNFLLALIFMVIAAMVFDQSVGGLFSPEYQDAPWDVAKLWDLLKHMWIPVLVVGTSGTAGLVRMMRGNLLDVLKIAYITSARAKGLPERRVIIVHAVRNAIHPLVMILGTSLPQIISGASIVSMVLSLPTTGPLYFTALLEQDMYLAGTFLVFLAGLLVIGNFLADILLVWIDPRIRYT</sequence>
<name>A0A6B0YXC4_9CHLR</name>
<dbReference type="EMBL" id="VXRG01000097">
    <property type="protein sequence ID" value="MXY94048.1"/>
    <property type="molecule type" value="Genomic_DNA"/>
</dbReference>
<gene>
    <name evidence="9" type="ORF">F4Y42_11455</name>
</gene>
<feature type="domain" description="ABC transmembrane type-1" evidence="8">
    <location>
        <begin position="101"/>
        <end position="317"/>
    </location>
</feature>
<dbReference type="SUPFAM" id="SSF161098">
    <property type="entry name" value="MetI-like"/>
    <property type="match status" value="1"/>
</dbReference>
<dbReference type="Pfam" id="PF00528">
    <property type="entry name" value="BPD_transp_1"/>
    <property type="match status" value="1"/>
</dbReference>
<feature type="transmembrane region" description="Helical" evidence="7">
    <location>
        <begin position="101"/>
        <end position="125"/>
    </location>
</feature>
<dbReference type="GO" id="GO:0055085">
    <property type="term" value="P:transmembrane transport"/>
    <property type="evidence" value="ECO:0007669"/>
    <property type="project" value="InterPro"/>
</dbReference>
<dbReference type="PANTHER" id="PTHR30465:SF43">
    <property type="entry name" value="OLIGOPEPTIDE ABC TRANSPORTER, PERMEASE PROTEIN"/>
    <property type="match status" value="1"/>
</dbReference>
<evidence type="ECO:0000256" key="5">
    <source>
        <dbReference type="ARBA" id="ARBA00022989"/>
    </source>
</evidence>
<dbReference type="AlphaFoldDB" id="A0A6B0YXC4"/>